<name>A0A2V4UBI1_9BURK</name>
<dbReference type="SUPFAM" id="SSF46689">
    <property type="entry name" value="Homeodomain-like"/>
    <property type="match status" value="1"/>
</dbReference>
<dbReference type="InterPro" id="IPR036271">
    <property type="entry name" value="Tet_transcr_reg_TetR-rel_C_sf"/>
</dbReference>
<dbReference type="EMBL" id="QJSQ01000001">
    <property type="protein sequence ID" value="PYE27722.1"/>
    <property type="molecule type" value="Genomic_DNA"/>
</dbReference>
<dbReference type="AlphaFoldDB" id="A0A2V4UBI1"/>
<keyword evidence="3" id="KW-0804">Transcription</keyword>
<dbReference type="SUPFAM" id="SSF48498">
    <property type="entry name" value="Tetracyclin repressor-like, C-terminal domain"/>
    <property type="match status" value="1"/>
</dbReference>
<keyword evidence="2 4" id="KW-0238">DNA-binding</keyword>
<dbReference type="Gene3D" id="1.10.357.10">
    <property type="entry name" value="Tetracycline Repressor, domain 2"/>
    <property type="match status" value="1"/>
</dbReference>
<accession>A0A2V4UBI1</accession>
<gene>
    <name evidence="6" type="ORF">C7410_10153</name>
</gene>
<evidence type="ECO:0000256" key="3">
    <source>
        <dbReference type="ARBA" id="ARBA00023163"/>
    </source>
</evidence>
<feature type="DNA-binding region" description="H-T-H motif" evidence="4">
    <location>
        <begin position="30"/>
        <end position="49"/>
    </location>
</feature>
<comment type="caution">
    <text evidence="6">The sequence shown here is derived from an EMBL/GenBank/DDBJ whole genome shotgun (WGS) entry which is preliminary data.</text>
</comment>
<dbReference type="InterPro" id="IPR011075">
    <property type="entry name" value="TetR_C"/>
</dbReference>
<organism evidence="6 7">
    <name type="scientific">Paraburkholderia silvatlantica</name>
    <dbReference type="NCBI Taxonomy" id="321895"/>
    <lineage>
        <taxon>Bacteria</taxon>
        <taxon>Pseudomonadati</taxon>
        <taxon>Pseudomonadota</taxon>
        <taxon>Betaproteobacteria</taxon>
        <taxon>Burkholderiales</taxon>
        <taxon>Burkholderiaceae</taxon>
        <taxon>Paraburkholderia</taxon>
    </lineage>
</organism>
<dbReference type="RefSeq" id="WP_110854010.1">
    <property type="nucleotide sequence ID" value="NZ_QJSQ01000001.1"/>
</dbReference>
<evidence type="ECO:0000259" key="5">
    <source>
        <dbReference type="PROSITE" id="PS50977"/>
    </source>
</evidence>
<keyword evidence="1" id="KW-0805">Transcription regulation</keyword>
<dbReference type="Pfam" id="PF00440">
    <property type="entry name" value="TetR_N"/>
    <property type="match status" value="1"/>
</dbReference>
<dbReference type="PANTHER" id="PTHR47506:SF6">
    <property type="entry name" value="HTH-TYPE TRANSCRIPTIONAL REPRESSOR NEMR"/>
    <property type="match status" value="1"/>
</dbReference>
<reference evidence="6 7" key="1">
    <citation type="submission" date="2018-06" db="EMBL/GenBank/DDBJ databases">
        <title>Genomic Encyclopedia of Type Strains, Phase IV (KMG-V): Genome sequencing to study the core and pangenomes of soil and plant-associated prokaryotes.</title>
        <authorList>
            <person name="Whitman W."/>
        </authorList>
    </citation>
    <scope>NUCLEOTIDE SEQUENCE [LARGE SCALE GENOMIC DNA]</scope>
    <source>
        <strain evidence="6 7">SRCL-318</strain>
    </source>
</reference>
<dbReference type="PANTHER" id="PTHR47506">
    <property type="entry name" value="TRANSCRIPTIONAL REGULATORY PROTEIN"/>
    <property type="match status" value="1"/>
</dbReference>
<evidence type="ECO:0000256" key="4">
    <source>
        <dbReference type="PROSITE-ProRule" id="PRU00335"/>
    </source>
</evidence>
<evidence type="ECO:0000256" key="1">
    <source>
        <dbReference type="ARBA" id="ARBA00023015"/>
    </source>
</evidence>
<evidence type="ECO:0000256" key="2">
    <source>
        <dbReference type="ARBA" id="ARBA00023125"/>
    </source>
</evidence>
<evidence type="ECO:0000313" key="7">
    <source>
        <dbReference type="Proteomes" id="UP000247772"/>
    </source>
</evidence>
<dbReference type="OrthoDB" id="9809772at2"/>
<evidence type="ECO:0000313" key="6">
    <source>
        <dbReference type="EMBL" id="PYE27722.1"/>
    </source>
</evidence>
<dbReference type="Pfam" id="PF16925">
    <property type="entry name" value="TetR_C_13"/>
    <property type="match status" value="1"/>
</dbReference>
<dbReference type="InterPro" id="IPR009057">
    <property type="entry name" value="Homeodomain-like_sf"/>
</dbReference>
<protein>
    <submittedName>
        <fullName evidence="6">TetR family transcriptional regulator</fullName>
    </submittedName>
</protein>
<feature type="domain" description="HTH tetR-type" evidence="5">
    <location>
        <begin position="7"/>
        <end position="67"/>
    </location>
</feature>
<dbReference type="InterPro" id="IPR001647">
    <property type="entry name" value="HTH_TetR"/>
</dbReference>
<dbReference type="Proteomes" id="UP000247772">
    <property type="component" value="Unassembled WGS sequence"/>
</dbReference>
<dbReference type="GO" id="GO:0003677">
    <property type="term" value="F:DNA binding"/>
    <property type="evidence" value="ECO:0007669"/>
    <property type="project" value="UniProtKB-UniRule"/>
</dbReference>
<dbReference type="PRINTS" id="PR00455">
    <property type="entry name" value="HTHTETR"/>
</dbReference>
<proteinExistence type="predicted"/>
<dbReference type="PROSITE" id="PS50977">
    <property type="entry name" value="HTH_TETR_2"/>
    <property type="match status" value="1"/>
</dbReference>
<sequence>MNAAAAVEVRQHILDTAMPILLGKGFSAVGLNEILAAAGVPKGSFYHYFGSKEAFGEALLTSYFADYAERLDDMLLRAPGTAAEKLMRYWDDWRLIQCADDPVGKCLAVKLGAEVSDLSEPMREALRLGTDATISRIAACLEAGRADGSLAGVNDAATMAVTLYELWLGATLLEKIHRDRKPLDAAMATTRILLNLPAGNPSNAK</sequence>